<accession>A0A9Q0N080</accession>
<feature type="chain" id="PRO_5040512494" evidence="1">
    <location>
        <begin position="28"/>
        <end position="76"/>
    </location>
</feature>
<comment type="caution">
    <text evidence="2">The sequence shown here is derived from an EMBL/GenBank/DDBJ whole genome shotgun (WGS) entry which is preliminary data.</text>
</comment>
<dbReference type="EMBL" id="WJQU01000002">
    <property type="protein sequence ID" value="KAJ6641328.1"/>
    <property type="molecule type" value="Genomic_DNA"/>
</dbReference>
<protein>
    <submittedName>
        <fullName evidence="2">Neuropeptide SIFamide</fullName>
    </submittedName>
</protein>
<dbReference type="AlphaFoldDB" id="A0A9Q0N080"/>
<organism evidence="2 3">
    <name type="scientific">Pseudolycoriella hygida</name>
    <dbReference type="NCBI Taxonomy" id="35572"/>
    <lineage>
        <taxon>Eukaryota</taxon>
        <taxon>Metazoa</taxon>
        <taxon>Ecdysozoa</taxon>
        <taxon>Arthropoda</taxon>
        <taxon>Hexapoda</taxon>
        <taxon>Insecta</taxon>
        <taxon>Pterygota</taxon>
        <taxon>Neoptera</taxon>
        <taxon>Endopterygota</taxon>
        <taxon>Diptera</taxon>
        <taxon>Nematocera</taxon>
        <taxon>Sciaroidea</taxon>
        <taxon>Sciaridae</taxon>
        <taxon>Pseudolycoriella</taxon>
    </lineage>
</organism>
<keyword evidence="2" id="KW-0527">Neuropeptide</keyword>
<proteinExistence type="predicted"/>
<evidence type="ECO:0000256" key="1">
    <source>
        <dbReference type="SAM" id="SignalP"/>
    </source>
</evidence>
<dbReference type="Proteomes" id="UP001151699">
    <property type="component" value="Chromosome B"/>
</dbReference>
<gene>
    <name evidence="2" type="primary">SIFA</name>
    <name evidence="2" type="ORF">Bhyg_06264</name>
</gene>
<keyword evidence="3" id="KW-1185">Reference proteome</keyword>
<evidence type="ECO:0000313" key="3">
    <source>
        <dbReference type="Proteomes" id="UP001151699"/>
    </source>
</evidence>
<reference evidence="2" key="1">
    <citation type="submission" date="2022-07" db="EMBL/GenBank/DDBJ databases">
        <authorList>
            <person name="Trinca V."/>
            <person name="Uliana J.V.C."/>
            <person name="Torres T.T."/>
            <person name="Ward R.J."/>
            <person name="Monesi N."/>
        </authorList>
    </citation>
    <scope>NUCLEOTIDE SEQUENCE</scope>
    <source>
        <strain evidence="2">HSMRA1968</strain>
        <tissue evidence="2">Whole embryos</tissue>
    </source>
</reference>
<dbReference type="OrthoDB" id="8190180at2759"/>
<dbReference type="GO" id="GO:0007218">
    <property type="term" value="P:neuropeptide signaling pathway"/>
    <property type="evidence" value="ECO:0007669"/>
    <property type="project" value="UniProtKB-KW"/>
</dbReference>
<sequence length="76" mass="8389">MFPSRATLMLAACIFLMVLVMPSMCEAAYRKPPFNGSIFGKRGNNNDYDSGGKASLSSMCEIVVEACQSWFPQDKK</sequence>
<keyword evidence="1" id="KW-0732">Signal</keyword>
<feature type="signal peptide" evidence="1">
    <location>
        <begin position="1"/>
        <end position="27"/>
    </location>
</feature>
<evidence type="ECO:0000313" key="2">
    <source>
        <dbReference type="EMBL" id="KAJ6641328.1"/>
    </source>
</evidence>
<name>A0A9Q0N080_9DIPT</name>